<keyword evidence="5 7" id="KW-1133">Transmembrane helix</keyword>
<dbReference type="InterPro" id="IPR050833">
    <property type="entry name" value="Poly_Biosynth_Transport"/>
</dbReference>
<name>A0A0G0NFA3_9BACT</name>
<reference evidence="8 9" key="1">
    <citation type="journal article" date="2015" name="Nature">
        <title>rRNA introns, odd ribosomes, and small enigmatic genomes across a large radiation of phyla.</title>
        <authorList>
            <person name="Brown C.T."/>
            <person name="Hug L.A."/>
            <person name="Thomas B.C."/>
            <person name="Sharon I."/>
            <person name="Castelle C.J."/>
            <person name="Singh A."/>
            <person name="Wilkins M.J."/>
            <person name="Williams K.H."/>
            <person name="Banfield J.F."/>
        </authorList>
    </citation>
    <scope>NUCLEOTIDE SEQUENCE [LARGE SCALE GENOMIC DNA]</scope>
</reference>
<dbReference type="Pfam" id="PF13440">
    <property type="entry name" value="Polysacc_synt_3"/>
    <property type="match status" value="1"/>
</dbReference>
<evidence type="ECO:0000256" key="1">
    <source>
        <dbReference type="ARBA" id="ARBA00004651"/>
    </source>
</evidence>
<dbReference type="PANTHER" id="PTHR30250:SF10">
    <property type="entry name" value="LIPOPOLYSACCHARIDE BIOSYNTHESIS PROTEIN WZXC"/>
    <property type="match status" value="1"/>
</dbReference>
<feature type="transmembrane region" description="Helical" evidence="7">
    <location>
        <begin position="110"/>
        <end position="128"/>
    </location>
</feature>
<feature type="transmembrane region" description="Helical" evidence="7">
    <location>
        <begin position="352"/>
        <end position="371"/>
    </location>
</feature>
<accession>A0A0G0NFA3</accession>
<protein>
    <submittedName>
        <fullName evidence="8">Membrane protein involved in the export of O-antigen and teichoic acid</fullName>
    </submittedName>
</protein>
<comment type="subcellular location">
    <subcellularLocation>
        <location evidence="1">Cell membrane</location>
        <topology evidence="1">Multi-pass membrane protein</topology>
    </subcellularLocation>
</comment>
<evidence type="ECO:0000256" key="2">
    <source>
        <dbReference type="ARBA" id="ARBA00007430"/>
    </source>
</evidence>
<dbReference type="Proteomes" id="UP000034246">
    <property type="component" value="Unassembled WGS sequence"/>
</dbReference>
<evidence type="ECO:0000256" key="5">
    <source>
        <dbReference type="ARBA" id="ARBA00022989"/>
    </source>
</evidence>
<feature type="transmembrane region" description="Helical" evidence="7">
    <location>
        <begin position="326"/>
        <end position="345"/>
    </location>
</feature>
<evidence type="ECO:0000256" key="4">
    <source>
        <dbReference type="ARBA" id="ARBA00022692"/>
    </source>
</evidence>
<evidence type="ECO:0000313" key="9">
    <source>
        <dbReference type="Proteomes" id="UP000034246"/>
    </source>
</evidence>
<comment type="caution">
    <text evidence="8">The sequence shown here is derived from an EMBL/GenBank/DDBJ whole genome shotgun (WGS) entry which is preliminary data.</text>
</comment>
<feature type="transmembrane region" description="Helical" evidence="7">
    <location>
        <begin position="79"/>
        <end position="98"/>
    </location>
</feature>
<dbReference type="PANTHER" id="PTHR30250">
    <property type="entry name" value="PST FAMILY PREDICTED COLANIC ACID TRANSPORTER"/>
    <property type="match status" value="1"/>
</dbReference>
<organism evidence="8 9">
    <name type="scientific">Candidatus Woesebacteria bacterium GW2011_GWA1_39_21</name>
    <dbReference type="NCBI Taxonomy" id="1618550"/>
    <lineage>
        <taxon>Bacteria</taxon>
        <taxon>Candidatus Woeseibacteriota</taxon>
    </lineage>
</organism>
<proteinExistence type="inferred from homology"/>
<feature type="transmembrane region" description="Helical" evidence="7">
    <location>
        <begin position="173"/>
        <end position="191"/>
    </location>
</feature>
<gene>
    <name evidence="8" type="ORF">UT39_C0006G0012</name>
</gene>
<comment type="similarity">
    <text evidence="2">Belongs to the polysaccharide synthase family.</text>
</comment>
<sequence>MGYYRKTLHGLKYQTLMRASIRIIGFIKVALIARILGPVEFGIFGIATLLMGLLDTFTDTGINVFLIQEKNSLKKFLDSAFFVSLTRAVLIALVIVLLNPFVKQFFNIRSTTQTLLLVALVSLLRGLINPAMVQFEKKFQFDKQMTIRVFLYLLDAIFSIYFCYKFRVSEAIFMGMIVGVFIEILISWFFIKPRAKLKLNISQLKYVFTRGKWITLTGIFNYLFHNLDDIFVGRILGVSSLGIYQLSYKLSTVPIYETGEIFGRVTLPVYSKISHSKERLKKAFTKVTFVISLLVIPLGILLIIFAKNIVMIFGNQWLEAVPVVRWLAFFGILRAITGSVTPLFYGIKKQEYAMNFILVGLIVLIITIYPLVKIYGIIGACISTIIATISTIPIIIFYLKKEFK</sequence>
<dbReference type="AlphaFoldDB" id="A0A0G0NFA3"/>
<evidence type="ECO:0000256" key="3">
    <source>
        <dbReference type="ARBA" id="ARBA00022475"/>
    </source>
</evidence>
<feature type="transmembrane region" description="Helical" evidence="7">
    <location>
        <begin position="377"/>
        <end position="399"/>
    </location>
</feature>
<dbReference type="EMBL" id="LBWP01000006">
    <property type="protein sequence ID" value="KKR11506.1"/>
    <property type="molecule type" value="Genomic_DNA"/>
</dbReference>
<keyword evidence="4 7" id="KW-0812">Transmembrane</keyword>
<evidence type="ECO:0000256" key="7">
    <source>
        <dbReference type="SAM" id="Phobius"/>
    </source>
</evidence>
<keyword evidence="3" id="KW-1003">Cell membrane</keyword>
<dbReference type="GO" id="GO:0005886">
    <property type="term" value="C:plasma membrane"/>
    <property type="evidence" value="ECO:0007669"/>
    <property type="project" value="UniProtKB-SubCell"/>
</dbReference>
<dbReference type="STRING" id="1618550.UT39_C0006G0012"/>
<evidence type="ECO:0000256" key="6">
    <source>
        <dbReference type="ARBA" id="ARBA00023136"/>
    </source>
</evidence>
<evidence type="ECO:0000313" key="8">
    <source>
        <dbReference type="EMBL" id="KKR11506.1"/>
    </source>
</evidence>
<feature type="transmembrane region" description="Helical" evidence="7">
    <location>
        <begin position="149"/>
        <end position="167"/>
    </location>
</feature>
<feature type="transmembrane region" description="Helical" evidence="7">
    <location>
        <begin position="287"/>
        <end position="306"/>
    </location>
</feature>
<keyword evidence="6 7" id="KW-0472">Membrane</keyword>